<dbReference type="Gene3D" id="2.60.120.10">
    <property type="entry name" value="Jelly Rolls"/>
    <property type="match status" value="1"/>
</dbReference>
<comment type="caution">
    <text evidence="1">The sequence shown here is derived from an EMBL/GenBank/DDBJ whole genome shotgun (WGS) entry which is preliminary data.</text>
</comment>
<dbReference type="RefSeq" id="WP_146434247.1">
    <property type="nucleotide sequence ID" value="NZ_SJPF01000004.1"/>
</dbReference>
<sequence length="76" mass="8428">MPIGSRHRFKNESGQPTRMLITIAPAGLEEMFLEVGEFLSSEADQPSPPTAEDIERLLEAAPRYGLEIFPPSEKPC</sequence>
<keyword evidence="2" id="KW-1185">Reference proteome</keyword>
<reference evidence="1 2" key="1">
    <citation type="submission" date="2019-02" db="EMBL/GenBank/DDBJ databases">
        <title>Deep-cultivation of Planctomycetes and their phenomic and genomic characterization uncovers novel biology.</title>
        <authorList>
            <person name="Wiegand S."/>
            <person name="Jogler M."/>
            <person name="Boedeker C."/>
            <person name="Pinto D."/>
            <person name="Vollmers J."/>
            <person name="Rivas-Marin E."/>
            <person name="Kohn T."/>
            <person name="Peeters S.H."/>
            <person name="Heuer A."/>
            <person name="Rast P."/>
            <person name="Oberbeckmann S."/>
            <person name="Bunk B."/>
            <person name="Jeske O."/>
            <person name="Meyerdierks A."/>
            <person name="Storesund J.E."/>
            <person name="Kallscheuer N."/>
            <person name="Luecker S."/>
            <person name="Lage O.M."/>
            <person name="Pohl T."/>
            <person name="Merkel B.J."/>
            <person name="Hornburger P."/>
            <person name="Mueller R.-W."/>
            <person name="Bruemmer F."/>
            <person name="Labrenz M."/>
            <person name="Spormann A.M."/>
            <person name="Op Den Camp H."/>
            <person name="Overmann J."/>
            <person name="Amann R."/>
            <person name="Jetten M.S.M."/>
            <person name="Mascher T."/>
            <person name="Medema M.H."/>
            <person name="Devos D.P."/>
            <person name="Kaster A.-K."/>
            <person name="Ovreas L."/>
            <person name="Rohde M."/>
            <person name="Galperin M.Y."/>
            <person name="Jogler C."/>
        </authorList>
    </citation>
    <scope>NUCLEOTIDE SEQUENCE [LARGE SCALE GENOMIC DNA]</scope>
    <source>
        <strain evidence="1 2">Enr8</strain>
    </source>
</reference>
<dbReference type="Proteomes" id="UP000318878">
    <property type="component" value="Unassembled WGS sequence"/>
</dbReference>
<dbReference type="OrthoDB" id="9794183at2"/>
<gene>
    <name evidence="1" type="ORF">Enr8_37340</name>
</gene>
<dbReference type="InterPro" id="IPR011051">
    <property type="entry name" value="RmlC_Cupin_sf"/>
</dbReference>
<evidence type="ECO:0000313" key="1">
    <source>
        <dbReference type="EMBL" id="TWT31809.1"/>
    </source>
</evidence>
<evidence type="ECO:0000313" key="2">
    <source>
        <dbReference type="Proteomes" id="UP000318878"/>
    </source>
</evidence>
<proteinExistence type="predicted"/>
<dbReference type="EMBL" id="SJPF01000004">
    <property type="protein sequence ID" value="TWT31809.1"/>
    <property type="molecule type" value="Genomic_DNA"/>
</dbReference>
<organism evidence="1 2">
    <name type="scientific">Blastopirellula retiformator</name>
    <dbReference type="NCBI Taxonomy" id="2527970"/>
    <lineage>
        <taxon>Bacteria</taxon>
        <taxon>Pseudomonadati</taxon>
        <taxon>Planctomycetota</taxon>
        <taxon>Planctomycetia</taxon>
        <taxon>Pirellulales</taxon>
        <taxon>Pirellulaceae</taxon>
        <taxon>Blastopirellula</taxon>
    </lineage>
</organism>
<accession>A0A5C5V1C6</accession>
<dbReference type="InterPro" id="IPR014710">
    <property type="entry name" value="RmlC-like_jellyroll"/>
</dbReference>
<evidence type="ECO:0008006" key="3">
    <source>
        <dbReference type="Google" id="ProtNLM"/>
    </source>
</evidence>
<dbReference type="AlphaFoldDB" id="A0A5C5V1C6"/>
<name>A0A5C5V1C6_9BACT</name>
<dbReference type="SUPFAM" id="SSF51182">
    <property type="entry name" value="RmlC-like cupins"/>
    <property type="match status" value="1"/>
</dbReference>
<protein>
    <recommendedName>
        <fullName evidence="3">Cupin domain protein</fullName>
    </recommendedName>
</protein>